<accession>A0AAD2D1S7</accession>
<name>A0AAD2D1S7_EUPCR</name>
<protein>
    <submittedName>
        <fullName evidence="1">Uncharacterized protein</fullName>
    </submittedName>
</protein>
<dbReference type="Proteomes" id="UP001295684">
    <property type="component" value="Unassembled WGS sequence"/>
</dbReference>
<organism evidence="1 2">
    <name type="scientific">Euplotes crassus</name>
    <dbReference type="NCBI Taxonomy" id="5936"/>
    <lineage>
        <taxon>Eukaryota</taxon>
        <taxon>Sar</taxon>
        <taxon>Alveolata</taxon>
        <taxon>Ciliophora</taxon>
        <taxon>Intramacronucleata</taxon>
        <taxon>Spirotrichea</taxon>
        <taxon>Hypotrichia</taxon>
        <taxon>Euplotida</taxon>
        <taxon>Euplotidae</taxon>
        <taxon>Moneuplotes</taxon>
    </lineage>
</organism>
<reference evidence="1" key="1">
    <citation type="submission" date="2023-07" db="EMBL/GenBank/DDBJ databases">
        <authorList>
            <consortium name="AG Swart"/>
            <person name="Singh M."/>
            <person name="Singh A."/>
            <person name="Seah K."/>
            <person name="Emmerich C."/>
        </authorList>
    </citation>
    <scope>NUCLEOTIDE SEQUENCE</scope>
    <source>
        <strain evidence="1">DP1</strain>
    </source>
</reference>
<evidence type="ECO:0000313" key="1">
    <source>
        <dbReference type="EMBL" id="CAI2376837.1"/>
    </source>
</evidence>
<comment type="caution">
    <text evidence="1">The sequence shown here is derived from an EMBL/GenBank/DDBJ whole genome shotgun (WGS) entry which is preliminary data.</text>
</comment>
<dbReference type="EMBL" id="CAMPGE010018422">
    <property type="protein sequence ID" value="CAI2376837.1"/>
    <property type="molecule type" value="Genomic_DNA"/>
</dbReference>
<proteinExistence type="predicted"/>
<dbReference type="AlphaFoldDB" id="A0AAD2D1S7"/>
<keyword evidence="2" id="KW-1185">Reference proteome</keyword>
<gene>
    <name evidence="1" type="ORF">ECRASSUSDP1_LOCUS18214</name>
</gene>
<evidence type="ECO:0000313" key="2">
    <source>
        <dbReference type="Proteomes" id="UP001295684"/>
    </source>
</evidence>
<sequence>MEPSSLIKSSGTPGNTVMEQEQSLDEQVKDLSKQIVEALEDKGIWKMKPERFHQVVYFRVKNLFKLKYVSFYYCKRQAIEDLASLRQNGYVVDGYDYLQLGSSYFPDLLFSKTNFISGCHPKLSTIIGNYNQTLSMKNRLYQRLVYKMCSLTAKRICIINFKIGLKHVAKIINCGRRCKDIYFHHLRINFQEFPKNFLDYNSPVQILSKGIQLQTIQFQNCETNPKDDIEAYKKMICTIMRAIIDSQLVRTLKTVDFCSLPEDNSWCEVSRMLEYDNVIVSKRLGSTKVKFKFN</sequence>